<evidence type="ECO:0000313" key="5">
    <source>
        <dbReference type="EMBL" id="MFB9202772.1"/>
    </source>
</evidence>
<dbReference type="SUPFAM" id="SSF46785">
    <property type="entry name" value="Winged helix' DNA-binding domain"/>
    <property type="match status" value="1"/>
</dbReference>
<evidence type="ECO:0000313" key="6">
    <source>
        <dbReference type="Proteomes" id="UP001589647"/>
    </source>
</evidence>
<dbReference type="Proteomes" id="UP001589647">
    <property type="component" value="Unassembled WGS sequence"/>
</dbReference>
<keyword evidence="2" id="KW-0238">DNA-binding</keyword>
<keyword evidence="1" id="KW-0805">Transcription regulation</keyword>
<dbReference type="InterPro" id="IPR036390">
    <property type="entry name" value="WH_DNA-bd_sf"/>
</dbReference>
<dbReference type="InterPro" id="IPR036388">
    <property type="entry name" value="WH-like_DNA-bd_sf"/>
</dbReference>
<dbReference type="Pfam" id="PF00392">
    <property type="entry name" value="GntR"/>
    <property type="match status" value="1"/>
</dbReference>
<dbReference type="CDD" id="cd07377">
    <property type="entry name" value="WHTH_GntR"/>
    <property type="match status" value="1"/>
</dbReference>
<dbReference type="InterPro" id="IPR050679">
    <property type="entry name" value="Bact_HTH_transcr_reg"/>
</dbReference>
<organism evidence="5 6">
    <name type="scientific">Nonomuraea spiralis</name>
    <dbReference type="NCBI Taxonomy" id="46182"/>
    <lineage>
        <taxon>Bacteria</taxon>
        <taxon>Bacillati</taxon>
        <taxon>Actinomycetota</taxon>
        <taxon>Actinomycetes</taxon>
        <taxon>Streptosporangiales</taxon>
        <taxon>Streptosporangiaceae</taxon>
        <taxon>Nonomuraea</taxon>
    </lineage>
</organism>
<keyword evidence="3" id="KW-0804">Transcription</keyword>
<dbReference type="PANTHER" id="PTHR44846:SF1">
    <property type="entry name" value="MANNOSYL-D-GLYCERATE TRANSPORT_METABOLISM SYSTEM REPRESSOR MNGR-RELATED"/>
    <property type="match status" value="1"/>
</dbReference>
<dbReference type="PROSITE" id="PS50949">
    <property type="entry name" value="HTH_GNTR"/>
    <property type="match status" value="1"/>
</dbReference>
<dbReference type="SMART" id="SM00345">
    <property type="entry name" value="HTH_GNTR"/>
    <property type="match status" value="1"/>
</dbReference>
<comment type="caution">
    <text evidence="5">The sequence shown here is derived from an EMBL/GenBank/DDBJ whole genome shotgun (WGS) entry which is preliminary data.</text>
</comment>
<dbReference type="PRINTS" id="PR00035">
    <property type="entry name" value="HTHGNTR"/>
</dbReference>
<dbReference type="SMART" id="SM00866">
    <property type="entry name" value="UTRA"/>
    <property type="match status" value="1"/>
</dbReference>
<dbReference type="Gene3D" id="3.40.1410.10">
    <property type="entry name" value="Chorismate lyase-like"/>
    <property type="match status" value="1"/>
</dbReference>
<sequence>MTKIGRLRDHLLTLIETELRPGERLPAERELAEEFGVSRLTVRRAVDRLETDQRVYRVQGAGTFVAHRSITKTIELTSFSEDMRGRGLEPGSRLLEAAEVPAGARVGQALGISPADAVVRLCRVRTADGSPMCLERAHVPAALVPGLLDRPLGGSLYEVLAGAYRIRLERAEQSIRATVLEPEEAGLLGAAPLSPALLVERVAYDQRGRAVEAAKSIYRGDRYSYEIDVRR</sequence>
<keyword evidence="6" id="KW-1185">Reference proteome</keyword>
<dbReference type="Gene3D" id="1.10.10.10">
    <property type="entry name" value="Winged helix-like DNA-binding domain superfamily/Winged helix DNA-binding domain"/>
    <property type="match status" value="1"/>
</dbReference>
<evidence type="ECO:0000256" key="2">
    <source>
        <dbReference type="ARBA" id="ARBA00023125"/>
    </source>
</evidence>
<accession>A0ABV5IE02</accession>
<dbReference type="PANTHER" id="PTHR44846">
    <property type="entry name" value="MANNOSYL-D-GLYCERATE TRANSPORT/METABOLISM SYSTEM REPRESSOR MNGR-RELATED"/>
    <property type="match status" value="1"/>
</dbReference>
<proteinExistence type="predicted"/>
<dbReference type="SUPFAM" id="SSF64288">
    <property type="entry name" value="Chorismate lyase-like"/>
    <property type="match status" value="1"/>
</dbReference>
<gene>
    <name evidence="5" type="ORF">ACFFV7_16360</name>
</gene>
<dbReference type="InterPro" id="IPR028978">
    <property type="entry name" value="Chorismate_lyase_/UTRA_dom_sf"/>
</dbReference>
<dbReference type="InterPro" id="IPR011663">
    <property type="entry name" value="UTRA"/>
</dbReference>
<evidence type="ECO:0000259" key="4">
    <source>
        <dbReference type="PROSITE" id="PS50949"/>
    </source>
</evidence>
<feature type="domain" description="HTH gntR-type" evidence="4">
    <location>
        <begin position="1"/>
        <end position="68"/>
    </location>
</feature>
<dbReference type="Pfam" id="PF07702">
    <property type="entry name" value="UTRA"/>
    <property type="match status" value="1"/>
</dbReference>
<dbReference type="InterPro" id="IPR000524">
    <property type="entry name" value="Tscrpt_reg_HTH_GntR"/>
</dbReference>
<protein>
    <submittedName>
        <fullName evidence="5">GntR family transcriptional regulator</fullName>
    </submittedName>
</protein>
<dbReference type="RefSeq" id="WP_189645999.1">
    <property type="nucleotide sequence ID" value="NZ_BMRC01000002.1"/>
</dbReference>
<name>A0ABV5IE02_9ACTN</name>
<evidence type="ECO:0000256" key="1">
    <source>
        <dbReference type="ARBA" id="ARBA00023015"/>
    </source>
</evidence>
<reference evidence="5 6" key="1">
    <citation type="submission" date="2024-09" db="EMBL/GenBank/DDBJ databases">
        <authorList>
            <person name="Sun Q."/>
            <person name="Mori K."/>
        </authorList>
    </citation>
    <scope>NUCLEOTIDE SEQUENCE [LARGE SCALE GENOMIC DNA]</scope>
    <source>
        <strain evidence="5 6">CCM 3426</strain>
    </source>
</reference>
<dbReference type="EMBL" id="JBHMEI010000013">
    <property type="protein sequence ID" value="MFB9202772.1"/>
    <property type="molecule type" value="Genomic_DNA"/>
</dbReference>
<evidence type="ECO:0000256" key="3">
    <source>
        <dbReference type="ARBA" id="ARBA00023163"/>
    </source>
</evidence>